<dbReference type="CDD" id="cd02440">
    <property type="entry name" value="AdoMet_MTases"/>
    <property type="match status" value="1"/>
</dbReference>
<sequence length="273" mass="30000">MTLTEPGQYWAEQLLGWAIPEEIVAQAEVPPWAHDPKTFAVDETLDPMSPIFELARELLPLEGGSVMDIGCGGGRSSLPLAPRAKHIVGVDENPAMLARFQQAADEAGVSFTEIHGRFPNVVIEAELAGQPIAPCDIVVCHHVFFNVADLEPFVVALTAMARLGVVVVMPKKHPQSTWNEGWKHFWNIDRPDGPTSDDAVKVIEGLGLEPEVFVVERPPMSRHAEDPASLVASARRRLCLPAHRDAEIEEWLRDHPPAFMSDVVVLRWPGGLS</sequence>
<reference evidence="3" key="1">
    <citation type="submission" date="2020-05" db="EMBL/GenBank/DDBJ databases">
        <authorList>
            <person name="Chiriac C."/>
            <person name="Salcher M."/>
            <person name="Ghai R."/>
            <person name="Kavagutti S V."/>
        </authorList>
    </citation>
    <scope>NUCLEOTIDE SEQUENCE</scope>
</reference>
<dbReference type="Gene3D" id="3.40.50.150">
    <property type="entry name" value="Vaccinia Virus protein VP39"/>
    <property type="match status" value="1"/>
</dbReference>
<dbReference type="InterPro" id="IPR013216">
    <property type="entry name" value="Methyltransf_11"/>
</dbReference>
<dbReference type="AlphaFoldDB" id="A0A6J6B5V5"/>
<dbReference type="Pfam" id="PF08241">
    <property type="entry name" value="Methyltransf_11"/>
    <property type="match status" value="1"/>
</dbReference>
<protein>
    <submittedName>
        <fullName evidence="3">Unannotated protein</fullName>
    </submittedName>
</protein>
<organism evidence="3">
    <name type="scientific">freshwater metagenome</name>
    <dbReference type="NCBI Taxonomy" id="449393"/>
    <lineage>
        <taxon>unclassified sequences</taxon>
        <taxon>metagenomes</taxon>
        <taxon>ecological metagenomes</taxon>
    </lineage>
</organism>
<dbReference type="PANTHER" id="PTHR43861">
    <property type="entry name" value="TRANS-ACONITATE 2-METHYLTRANSFERASE-RELATED"/>
    <property type="match status" value="1"/>
</dbReference>
<keyword evidence="1" id="KW-0808">Transferase</keyword>
<gene>
    <name evidence="3" type="ORF">UFOPK1421_00208</name>
</gene>
<accession>A0A6J6B5V5</accession>
<feature type="domain" description="Methyltransferase type 11" evidence="2">
    <location>
        <begin position="68"/>
        <end position="158"/>
    </location>
</feature>
<dbReference type="InterPro" id="IPR029063">
    <property type="entry name" value="SAM-dependent_MTases_sf"/>
</dbReference>
<evidence type="ECO:0000313" key="3">
    <source>
        <dbReference type="EMBL" id="CAB4534077.1"/>
    </source>
</evidence>
<name>A0A6J6B5V5_9ZZZZ</name>
<dbReference type="SUPFAM" id="SSF53335">
    <property type="entry name" value="S-adenosyl-L-methionine-dependent methyltransferases"/>
    <property type="match status" value="1"/>
</dbReference>
<evidence type="ECO:0000256" key="1">
    <source>
        <dbReference type="ARBA" id="ARBA00022679"/>
    </source>
</evidence>
<evidence type="ECO:0000259" key="2">
    <source>
        <dbReference type="Pfam" id="PF08241"/>
    </source>
</evidence>
<dbReference type="PANTHER" id="PTHR43861:SF3">
    <property type="entry name" value="PUTATIVE (AFU_ORTHOLOGUE AFUA_2G14390)-RELATED"/>
    <property type="match status" value="1"/>
</dbReference>
<dbReference type="EMBL" id="CAEZSL010000013">
    <property type="protein sequence ID" value="CAB4534077.1"/>
    <property type="molecule type" value="Genomic_DNA"/>
</dbReference>
<dbReference type="GO" id="GO:0008757">
    <property type="term" value="F:S-adenosylmethionine-dependent methyltransferase activity"/>
    <property type="evidence" value="ECO:0007669"/>
    <property type="project" value="InterPro"/>
</dbReference>
<proteinExistence type="predicted"/>